<feature type="active site" evidence="7">
    <location>
        <position position="195"/>
    </location>
</feature>
<proteinExistence type="inferred from homology"/>
<feature type="site" description="Induces change in substrate recognition on ATP binding" evidence="7">
    <location>
        <position position="327"/>
    </location>
</feature>
<comment type="subcellular location">
    <subcellularLocation>
        <location evidence="7">Cytoplasm</location>
    </subcellularLocation>
</comment>
<dbReference type="Gene3D" id="3.40.50.620">
    <property type="entry name" value="HUPs"/>
    <property type="match status" value="1"/>
</dbReference>
<dbReference type="EC" id="2.7.7.4" evidence="7"/>
<keyword evidence="7" id="KW-0486">Methionine biosynthesis</keyword>
<dbReference type="Pfam" id="PF01747">
    <property type="entry name" value="ATP-sulfurylase"/>
    <property type="match status" value="1"/>
</dbReference>
<evidence type="ECO:0000256" key="5">
    <source>
        <dbReference type="ARBA" id="ARBA00022840"/>
    </source>
</evidence>
<dbReference type="HOGENOM" id="CLU_022950_1_0_1"/>
<feature type="region of interest" description="Catalytic" evidence="7">
    <location>
        <begin position="167"/>
        <end position="392"/>
    </location>
</feature>
<feature type="site" description="Transition state stabilizer" evidence="7">
    <location>
        <position position="203"/>
    </location>
</feature>
<dbReference type="InterPro" id="IPR027417">
    <property type="entry name" value="P-loop_NTPase"/>
</dbReference>
<evidence type="ECO:0000259" key="9">
    <source>
        <dbReference type="Pfam" id="PF14306"/>
    </source>
</evidence>
<feature type="domain" description="Sulphate adenylyltransferase catalytic" evidence="8">
    <location>
        <begin position="171"/>
        <end position="385"/>
    </location>
</feature>
<keyword evidence="5 7" id="KW-0067">ATP-binding</keyword>
<dbReference type="InterPro" id="IPR025980">
    <property type="entry name" value="ATP-Sase_PUA-like_dom"/>
</dbReference>
<feature type="active site" evidence="7">
    <location>
        <position position="196"/>
    </location>
</feature>
<comment type="subunit">
    <text evidence="6 7">Homohexamer. Dimer of trimers.</text>
</comment>
<dbReference type="STRING" id="1245769.A0A0C7N802"/>
<dbReference type="SUPFAM" id="SSF52374">
    <property type="entry name" value="Nucleotidylyl transferase"/>
    <property type="match status" value="1"/>
</dbReference>
<dbReference type="FunFam" id="3.40.50.620:FF:000052">
    <property type="entry name" value="Sulfate adenylyltransferase"/>
    <property type="match status" value="1"/>
</dbReference>
<feature type="domain" description="ATP-sulfurylase PUA-like" evidence="9">
    <location>
        <begin position="3"/>
        <end position="161"/>
    </location>
</feature>
<organism evidence="10 11">
    <name type="scientific">Lachancea lanzarotensis</name>
    <dbReference type="NCBI Taxonomy" id="1245769"/>
    <lineage>
        <taxon>Eukaryota</taxon>
        <taxon>Fungi</taxon>
        <taxon>Dikarya</taxon>
        <taxon>Ascomycota</taxon>
        <taxon>Saccharomycotina</taxon>
        <taxon>Saccharomycetes</taxon>
        <taxon>Saccharomycetales</taxon>
        <taxon>Saccharomycetaceae</taxon>
        <taxon>Lachancea</taxon>
    </lineage>
</organism>
<reference evidence="10 11" key="1">
    <citation type="submission" date="2014-12" db="EMBL/GenBank/DDBJ databases">
        <authorList>
            <person name="Neuveglise Cecile"/>
        </authorList>
    </citation>
    <scope>NUCLEOTIDE SEQUENCE [LARGE SCALE GENOMIC DNA]</scope>
    <source>
        <strain evidence="10 11">CBS 12615</strain>
    </source>
</reference>
<sequence>MPAPHGGELKDLLQRDAPIKTQLLQEASEIPLQWNLTGRQICDLELIQNGGFSPLAGFLNKKDYEGVVQNSRLSSGLIWTMPITLDVDEKFAAKLQPETRVTLLQDNEIPVAILTVTDVYKPDKKEEAKKVFRGDPEHPAVKYLYETAGEFYVGGEIQAIQSPVHYDYPGLRKTPAQLRLEFESKNWDRIVAFQTRNPMHRAHRELTVRAAREQNAKVLIHPVVGLTKPGDIDHHTRVRVYQEIIKRYPNGMAQLSLLPLAMRMGGDREAVWHAIIRKNYGATHFIVGRDHAGPGKNSANVDFYGPYDAQELVESYKNELDIEVVPFRMVTYLPEEERYAPIDQIDLSSTSTLNISGTELRNRLRTGGSIPEWFSYPEVVKILRESNPPRPKQGFAIVLSNSLVNNKQLSIALLSTFLQFGGGRYIKALDHKNDANVLELVPDFIKSGTGLILNEFDNVKSVTNAYLVGADEDATIKLDSNDESILHIVQKVVLFLEDNAYFQF</sequence>
<dbReference type="CDD" id="cd00517">
    <property type="entry name" value="ATPS"/>
    <property type="match status" value="1"/>
</dbReference>
<feature type="binding site" evidence="7">
    <location>
        <position position="330"/>
    </location>
    <ligand>
        <name>ATP</name>
        <dbReference type="ChEBI" id="CHEBI:30616"/>
    </ligand>
</feature>
<evidence type="ECO:0000256" key="6">
    <source>
        <dbReference type="ARBA" id="ARBA00062002"/>
    </source>
</evidence>
<dbReference type="GO" id="GO:0009086">
    <property type="term" value="P:methionine biosynthetic process"/>
    <property type="evidence" value="ECO:0007669"/>
    <property type="project" value="UniProtKB-KW"/>
</dbReference>
<dbReference type="SUPFAM" id="SSF88697">
    <property type="entry name" value="PUA domain-like"/>
    <property type="match status" value="1"/>
</dbReference>
<dbReference type="EMBL" id="LN736365">
    <property type="protein sequence ID" value="CEP62688.1"/>
    <property type="molecule type" value="Genomic_DNA"/>
</dbReference>
<comment type="pathway">
    <text evidence="7">Sulfur metabolism; hydrogen sulfide biosynthesis; sulfite from sulfate: step 1/3.</text>
</comment>
<feature type="binding site" evidence="7">
    <location>
        <position position="292"/>
    </location>
    <ligand>
        <name>sulfate</name>
        <dbReference type="ChEBI" id="CHEBI:16189"/>
    </ligand>
</feature>
<dbReference type="InterPro" id="IPR027535">
    <property type="entry name" value="Sulf_adenylyltr_euk"/>
</dbReference>
<dbReference type="GO" id="GO:0019344">
    <property type="term" value="P:cysteine biosynthetic process"/>
    <property type="evidence" value="ECO:0007669"/>
    <property type="project" value="UniProtKB-KW"/>
</dbReference>
<name>A0A0C7N802_9SACH</name>
<dbReference type="Gene3D" id="3.40.50.300">
    <property type="entry name" value="P-loop containing nucleotide triphosphate hydrolases"/>
    <property type="match status" value="1"/>
</dbReference>
<dbReference type="GO" id="GO:0010134">
    <property type="term" value="P:sulfate assimilation via adenylyl sulfate reduction"/>
    <property type="evidence" value="ECO:0007669"/>
    <property type="project" value="TreeGrafter"/>
</dbReference>
<comment type="function">
    <text evidence="7">Catalyzes the first intracellular reaction of sulfate assimilation, forming adenosine-5'-phosphosulfate (APS) from inorganic sulfate and ATP. Plays an important role in sulfate activation as a component of the biosynthesis pathway of sulfur-containing amino acids.</text>
</comment>
<dbReference type="AlphaFoldDB" id="A0A0C7N802"/>
<comment type="catalytic activity">
    <reaction evidence="7">
        <text>sulfate + ATP + H(+) = adenosine 5'-phosphosulfate + diphosphate</text>
        <dbReference type="Rhea" id="RHEA:18133"/>
        <dbReference type="ChEBI" id="CHEBI:15378"/>
        <dbReference type="ChEBI" id="CHEBI:16189"/>
        <dbReference type="ChEBI" id="CHEBI:30616"/>
        <dbReference type="ChEBI" id="CHEBI:33019"/>
        <dbReference type="ChEBI" id="CHEBI:58243"/>
        <dbReference type="EC" id="2.7.7.4"/>
    </reaction>
</comment>
<feature type="binding site" evidence="7">
    <location>
        <begin position="194"/>
        <end position="197"/>
    </location>
    <ligand>
        <name>ATP</name>
        <dbReference type="ChEBI" id="CHEBI:30616"/>
    </ligand>
</feature>
<dbReference type="Proteomes" id="UP000054304">
    <property type="component" value="Unassembled WGS sequence"/>
</dbReference>
<dbReference type="GO" id="GO:0004781">
    <property type="term" value="F:sulfate adenylyltransferase (ATP) activity"/>
    <property type="evidence" value="ECO:0007669"/>
    <property type="project" value="UniProtKB-UniRule"/>
</dbReference>
<keyword evidence="2 7" id="KW-0808">Transferase</keyword>
<dbReference type="InterPro" id="IPR050512">
    <property type="entry name" value="Sulf_AdTrans/APS_kinase"/>
</dbReference>
<keyword evidence="1 7" id="KW-0963">Cytoplasm</keyword>
<evidence type="ECO:0000259" key="8">
    <source>
        <dbReference type="Pfam" id="PF01747"/>
    </source>
</evidence>
<keyword evidence="7" id="KW-0198">Cysteine biosynthesis</keyword>
<feature type="region of interest" description="N-terminal" evidence="7">
    <location>
        <begin position="1"/>
        <end position="166"/>
    </location>
</feature>
<dbReference type="PANTHER" id="PTHR42700">
    <property type="entry name" value="SULFATE ADENYLYLTRANSFERASE"/>
    <property type="match status" value="1"/>
</dbReference>
<keyword evidence="3 7" id="KW-0548">Nucleotidyltransferase</keyword>
<dbReference type="GO" id="GO:0005524">
    <property type="term" value="F:ATP binding"/>
    <property type="evidence" value="ECO:0007669"/>
    <property type="project" value="UniProtKB-KW"/>
</dbReference>
<evidence type="ECO:0000256" key="1">
    <source>
        <dbReference type="ARBA" id="ARBA00022490"/>
    </source>
</evidence>
<feature type="binding site" evidence="7">
    <location>
        <position position="194"/>
    </location>
    <ligand>
        <name>sulfate</name>
        <dbReference type="ChEBI" id="CHEBI:16189"/>
    </ligand>
</feature>
<gene>
    <name evidence="7" type="primary">MET3</name>
    <name evidence="10" type="ORF">LALA0_S06e01398g</name>
</gene>
<dbReference type="GO" id="GO:0005737">
    <property type="term" value="C:cytoplasm"/>
    <property type="evidence" value="ECO:0007669"/>
    <property type="project" value="UniProtKB-SubCell"/>
</dbReference>
<dbReference type="InterPro" id="IPR015947">
    <property type="entry name" value="PUA-like_sf"/>
</dbReference>
<dbReference type="GO" id="GO:0070814">
    <property type="term" value="P:hydrogen sulfide biosynthetic process"/>
    <property type="evidence" value="ECO:0007669"/>
    <property type="project" value="UniProtKB-UniRule"/>
</dbReference>
<protein>
    <recommendedName>
        <fullName evidence="7">Sulfate adenylyltransferase</fullName>
        <ecNumber evidence="7">2.7.7.4</ecNumber>
    </recommendedName>
    <alternativeName>
        <fullName evidence="7">ATP-sulfurylase</fullName>
    </alternativeName>
    <alternativeName>
        <fullName evidence="7">Sulfate adenylate transferase</fullName>
        <shortName evidence="7">SAT</shortName>
    </alternativeName>
</protein>
<evidence type="ECO:0000256" key="7">
    <source>
        <dbReference type="HAMAP-Rule" id="MF_03106"/>
    </source>
</evidence>
<evidence type="ECO:0000256" key="2">
    <source>
        <dbReference type="ARBA" id="ARBA00022679"/>
    </source>
</evidence>
<dbReference type="Gene3D" id="3.10.400.10">
    <property type="entry name" value="Sulfate adenylyltransferase"/>
    <property type="match status" value="1"/>
</dbReference>
<dbReference type="GO" id="GO:0019379">
    <property type="term" value="P:sulfate assimilation, phosphoadenylyl sulfate reduction by phosphoadenylyl-sulfate reductase (thioredoxin)"/>
    <property type="evidence" value="ECO:0007669"/>
    <property type="project" value="EnsemblFungi"/>
</dbReference>
<dbReference type="Pfam" id="PF14306">
    <property type="entry name" value="PUA_2"/>
    <property type="match status" value="1"/>
</dbReference>
<keyword evidence="11" id="KW-1185">Reference proteome</keyword>
<dbReference type="OrthoDB" id="468at2759"/>
<feature type="active site" evidence="7">
    <location>
        <position position="197"/>
    </location>
</feature>
<feature type="binding site" evidence="7">
    <location>
        <begin position="288"/>
        <end position="291"/>
    </location>
    <ligand>
        <name>ATP</name>
        <dbReference type="ChEBI" id="CHEBI:30616"/>
    </ligand>
</feature>
<dbReference type="InterPro" id="IPR024951">
    <property type="entry name" value="Sulfurylase_cat_dom"/>
</dbReference>
<comment type="similarity">
    <text evidence="7">Belongs to the sulfate adenylyltransferase family.</text>
</comment>
<keyword evidence="4 7" id="KW-0547">Nucleotide-binding</keyword>
<dbReference type="HAMAP" id="MF_03106">
    <property type="entry name" value="Sulf_adenylyltr_euk"/>
    <property type="match status" value="1"/>
</dbReference>
<feature type="region of interest" description="Required for oligomerization; adenylyl-sulfate kinase-like" evidence="7">
    <location>
        <begin position="393"/>
        <end position="504"/>
    </location>
</feature>
<evidence type="ECO:0000313" key="10">
    <source>
        <dbReference type="EMBL" id="CEP62688.1"/>
    </source>
</evidence>
<feature type="site" description="Transition state stabilizer" evidence="7">
    <location>
        <position position="200"/>
    </location>
</feature>
<evidence type="ECO:0000313" key="11">
    <source>
        <dbReference type="Proteomes" id="UP000054304"/>
    </source>
</evidence>
<evidence type="ECO:0000256" key="3">
    <source>
        <dbReference type="ARBA" id="ARBA00022695"/>
    </source>
</evidence>
<dbReference type="InterPro" id="IPR002650">
    <property type="entry name" value="Sulphate_adenylyltransferase"/>
</dbReference>
<dbReference type="PANTHER" id="PTHR42700:SF1">
    <property type="entry name" value="SULFATE ADENYLYLTRANSFERASE"/>
    <property type="match status" value="1"/>
</dbReference>
<dbReference type="SUPFAM" id="SSF52540">
    <property type="entry name" value="P-loop containing nucleoside triphosphate hydrolases"/>
    <property type="match status" value="1"/>
</dbReference>
<dbReference type="UniPathway" id="UPA00140">
    <property type="reaction ID" value="UER00204"/>
</dbReference>
<feature type="binding site" evidence="7">
    <location>
        <position position="196"/>
    </location>
    <ligand>
        <name>sulfate</name>
        <dbReference type="ChEBI" id="CHEBI:16189"/>
    </ligand>
</feature>
<evidence type="ECO:0000256" key="4">
    <source>
        <dbReference type="ARBA" id="ARBA00022741"/>
    </source>
</evidence>
<accession>A0A0C7N802</accession>
<keyword evidence="7" id="KW-0028">Amino-acid biosynthesis</keyword>
<comment type="domain">
    <text evidence="7">The oligomerization domain is distantly related to APS kinases, but it is not functional and does not bind APS. It is required for oligomerization of the enzyme, although the oligomerization state has no effect on the catalytic activity of the enzyme.</text>
</comment>
<dbReference type="InterPro" id="IPR014729">
    <property type="entry name" value="Rossmann-like_a/b/a_fold"/>
</dbReference>
<dbReference type="NCBIfam" id="TIGR00339">
    <property type="entry name" value="sopT"/>
    <property type="match status" value="1"/>
</dbReference>